<dbReference type="AlphaFoldDB" id="A0AAJ5WSJ7"/>
<gene>
    <name evidence="1" type="ORF">P0Y53_20640</name>
</gene>
<evidence type="ECO:0000313" key="1">
    <source>
        <dbReference type="EMBL" id="WEK34903.1"/>
    </source>
</evidence>
<dbReference type="InterPro" id="IPR014985">
    <property type="entry name" value="WbqC"/>
</dbReference>
<evidence type="ECO:0000313" key="2">
    <source>
        <dbReference type="Proteomes" id="UP001220610"/>
    </source>
</evidence>
<reference evidence="1" key="1">
    <citation type="submission" date="2023-03" db="EMBL/GenBank/DDBJ databases">
        <title>Andean soil-derived lignocellulolytic bacterial consortium as a source of novel taxa and putative plastic-active enzymes.</title>
        <authorList>
            <person name="Diaz-Garcia L."/>
            <person name="Chuvochina M."/>
            <person name="Feuerriegel G."/>
            <person name="Bunk B."/>
            <person name="Sproer C."/>
            <person name="Streit W.R."/>
            <person name="Rodriguez L.M."/>
            <person name="Overmann J."/>
            <person name="Jimenez D.J."/>
        </authorList>
    </citation>
    <scope>NUCLEOTIDE SEQUENCE</scope>
    <source>
        <strain evidence="1">MAG 7</strain>
    </source>
</reference>
<sequence>MNVRFDIYDRYQKMSFRNRCLVVGAQGPVNLSVPLVEGRDQRRPMKEVRIANDRNWQVQHWRTLTACYNRSPWFEFYRDELEGLFLKKWDFLVDWNLACWDWVNRKMGLPMTASVTDHYQTYYEETEWVDLRNKLLPKSILSDFPEPVRYPQVFEDRVGFVPHCSILDLLFCEGKNARHILEQANG</sequence>
<name>A0AAJ5WSJ7_9BACT</name>
<protein>
    <submittedName>
        <fullName evidence="1">WbqC family protein</fullName>
    </submittedName>
</protein>
<organism evidence="1 2">
    <name type="scientific">Candidatus Pseudobacter hemicellulosilyticus</name>
    <dbReference type="NCBI Taxonomy" id="3121375"/>
    <lineage>
        <taxon>Bacteria</taxon>
        <taxon>Pseudomonadati</taxon>
        <taxon>Bacteroidota</taxon>
        <taxon>Chitinophagia</taxon>
        <taxon>Chitinophagales</taxon>
        <taxon>Chitinophagaceae</taxon>
        <taxon>Pseudobacter</taxon>
    </lineage>
</organism>
<dbReference type="Proteomes" id="UP001220610">
    <property type="component" value="Chromosome"/>
</dbReference>
<dbReference type="Pfam" id="PF08889">
    <property type="entry name" value="WbqC"/>
    <property type="match status" value="1"/>
</dbReference>
<accession>A0AAJ5WSJ7</accession>
<dbReference type="EMBL" id="CP119311">
    <property type="protein sequence ID" value="WEK34903.1"/>
    <property type="molecule type" value="Genomic_DNA"/>
</dbReference>
<proteinExistence type="predicted"/>